<proteinExistence type="predicted"/>
<reference evidence="4" key="2">
    <citation type="submission" date="2012-11" db="EMBL/GenBank/DDBJ databases">
        <authorList>
            <person name="Kuo A."/>
            <person name="Curtis B.A."/>
            <person name="Tanifuji G."/>
            <person name="Burki F."/>
            <person name="Gruber A."/>
            <person name="Irimia M."/>
            <person name="Maruyama S."/>
            <person name="Arias M.C."/>
            <person name="Ball S.G."/>
            <person name="Gile G.H."/>
            <person name="Hirakawa Y."/>
            <person name="Hopkins J.F."/>
            <person name="Rensing S.A."/>
            <person name="Schmutz J."/>
            <person name="Symeonidi A."/>
            <person name="Elias M."/>
            <person name="Eveleigh R.J."/>
            <person name="Herman E.K."/>
            <person name="Klute M.J."/>
            <person name="Nakayama T."/>
            <person name="Obornik M."/>
            <person name="Reyes-Prieto A."/>
            <person name="Armbrust E.V."/>
            <person name="Aves S.J."/>
            <person name="Beiko R.G."/>
            <person name="Coutinho P."/>
            <person name="Dacks J.B."/>
            <person name="Durnford D.G."/>
            <person name="Fast N.M."/>
            <person name="Green B.R."/>
            <person name="Grisdale C."/>
            <person name="Hempe F."/>
            <person name="Henrissat B."/>
            <person name="Hoppner M.P."/>
            <person name="Ishida K.-I."/>
            <person name="Kim E."/>
            <person name="Koreny L."/>
            <person name="Kroth P.G."/>
            <person name="Liu Y."/>
            <person name="Malik S.-B."/>
            <person name="Maier U.G."/>
            <person name="McRose D."/>
            <person name="Mock T."/>
            <person name="Neilson J.A."/>
            <person name="Onodera N.T."/>
            <person name="Poole A.M."/>
            <person name="Pritham E.J."/>
            <person name="Richards T.A."/>
            <person name="Rocap G."/>
            <person name="Roy S.W."/>
            <person name="Sarai C."/>
            <person name="Schaack S."/>
            <person name="Shirato S."/>
            <person name="Slamovits C.H."/>
            <person name="Spencer D.F."/>
            <person name="Suzuki S."/>
            <person name="Worden A.Z."/>
            <person name="Zauner S."/>
            <person name="Barry K."/>
            <person name="Bell C."/>
            <person name="Bharti A.K."/>
            <person name="Crow J.A."/>
            <person name="Grimwood J."/>
            <person name="Kramer R."/>
            <person name="Lindquist E."/>
            <person name="Lucas S."/>
            <person name="Salamov A."/>
            <person name="McFadden G.I."/>
            <person name="Lane C.E."/>
            <person name="Keeling P.J."/>
            <person name="Gray M.W."/>
            <person name="Grigoriev I.V."/>
            <person name="Archibald J.M."/>
        </authorList>
    </citation>
    <scope>NUCLEOTIDE SEQUENCE</scope>
    <source>
        <strain evidence="4">CCMP2712</strain>
    </source>
</reference>
<keyword evidence="4" id="KW-1185">Reference proteome</keyword>
<dbReference type="HOGENOM" id="CLU_1417620_0_0_1"/>
<dbReference type="RefSeq" id="XP_005824185.1">
    <property type="nucleotide sequence ID" value="XM_005824128.1"/>
</dbReference>
<feature type="region of interest" description="Disordered" evidence="1">
    <location>
        <begin position="1"/>
        <end position="25"/>
    </location>
</feature>
<gene>
    <name evidence="2" type="ORF">GUITHDRAFT_155020</name>
</gene>
<dbReference type="EnsemblProtists" id="EKX37205">
    <property type="protein sequence ID" value="EKX37205"/>
    <property type="gene ID" value="GUITHDRAFT_155020"/>
</dbReference>
<evidence type="ECO:0000313" key="3">
    <source>
        <dbReference type="EnsemblProtists" id="EKX37205"/>
    </source>
</evidence>
<evidence type="ECO:0000313" key="2">
    <source>
        <dbReference type="EMBL" id="EKX37205.1"/>
    </source>
</evidence>
<evidence type="ECO:0000313" key="4">
    <source>
        <dbReference type="Proteomes" id="UP000011087"/>
    </source>
</evidence>
<dbReference type="EMBL" id="JH993062">
    <property type="protein sequence ID" value="EKX37205.1"/>
    <property type="molecule type" value="Genomic_DNA"/>
</dbReference>
<reference evidence="3" key="3">
    <citation type="submission" date="2016-03" db="UniProtKB">
        <authorList>
            <consortium name="EnsemblProtists"/>
        </authorList>
    </citation>
    <scope>IDENTIFICATION</scope>
</reference>
<sequence length="192" mass="22481">MSKQHLDHGEEETMEKEGEDLSSLGKDLMQMVEELENLAKARRSLENDVVAARHSLAKERKIVQQFRNDHRRLADEALEMEIRSRRLNESFLNRDHEVQSLSREVENLETELLILSQERLEAKRVLEFEKSMKQELMGTLAKANREYQAQMHEREISKRDIAVHTRACANARSRIEGFKDAHADLLNKLQYS</sequence>
<dbReference type="PaxDb" id="55529-EKX37205"/>
<feature type="compositionally biased region" description="Acidic residues" evidence="1">
    <location>
        <begin position="9"/>
        <end position="20"/>
    </location>
</feature>
<dbReference type="AlphaFoldDB" id="L1IN32"/>
<accession>L1IN32</accession>
<name>L1IN32_GUITC</name>
<dbReference type="KEGG" id="gtt:GUITHDRAFT_155020"/>
<evidence type="ECO:0000256" key="1">
    <source>
        <dbReference type="SAM" id="MobiDB-lite"/>
    </source>
</evidence>
<protein>
    <submittedName>
        <fullName evidence="2 3">Uncharacterized protein</fullName>
    </submittedName>
</protein>
<reference evidence="2 4" key="1">
    <citation type="journal article" date="2012" name="Nature">
        <title>Algal genomes reveal evolutionary mosaicism and the fate of nucleomorphs.</title>
        <authorList>
            <consortium name="DOE Joint Genome Institute"/>
            <person name="Curtis B.A."/>
            <person name="Tanifuji G."/>
            <person name="Burki F."/>
            <person name="Gruber A."/>
            <person name="Irimia M."/>
            <person name="Maruyama S."/>
            <person name="Arias M.C."/>
            <person name="Ball S.G."/>
            <person name="Gile G.H."/>
            <person name="Hirakawa Y."/>
            <person name="Hopkins J.F."/>
            <person name="Kuo A."/>
            <person name="Rensing S.A."/>
            <person name="Schmutz J."/>
            <person name="Symeonidi A."/>
            <person name="Elias M."/>
            <person name="Eveleigh R.J."/>
            <person name="Herman E.K."/>
            <person name="Klute M.J."/>
            <person name="Nakayama T."/>
            <person name="Obornik M."/>
            <person name="Reyes-Prieto A."/>
            <person name="Armbrust E.V."/>
            <person name="Aves S.J."/>
            <person name="Beiko R.G."/>
            <person name="Coutinho P."/>
            <person name="Dacks J.B."/>
            <person name="Durnford D.G."/>
            <person name="Fast N.M."/>
            <person name="Green B.R."/>
            <person name="Grisdale C.J."/>
            <person name="Hempel F."/>
            <person name="Henrissat B."/>
            <person name="Hoppner M.P."/>
            <person name="Ishida K."/>
            <person name="Kim E."/>
            <person name="Koreny L."/>
            <person name="Kroth P.G."/>
            <person name="Liu Y."/>
            <person name="Malik S.B."/>
            <person name="Maier U.G."/>
            <person name="McRose D."/>
            <person name="Mock T."/>
            <person name="Neilson J.A."/>
            <person name="Onodera N.T."/>
            <person name="Poole A.M."/>
            <person name="Pritham E.J."/>
            <person name="Richards T.A."/>
            <person name="Rocap G."/>
            <person name="Roy S.W."/>
            <person name="Sarai C."/>
            <person name="Schaack S."/>
            <person name="Shirato S."/>
            <person name="Slamovits C.H."/>
            <person name="Spencer D.F."/>
            <person name="Suzuki S."/>
            <person name="Worden A.Z."/>
            <person name="Zauner S."/>
            <person name="Barry K."/>
            <person name="Bell C."/>
            <person name="Bharti A.K."/>
            <person name="Crow J.A."/>
            <person name="Grimwood J."/>
            <person name="Kramer R."/>
            <person name="Lindquist E."/>
            <person name="Lucas S."/>
            <person name="Salamov A."/>
            <person name="McFadden G.I."/>
            <person name="Lane C.E."/>
            <person name="Keeling P.J."/>
            <person name="Gray M.W."/>
            <person name="Grigoriev I.V."/>
            <person name="Archibald J.M."/>
        </authorList>
    </citation>
    <scope>NUCLEOTIDE SEQUENCE</scope>
    <source>
        <strain evidence="2 4">CCMP2712</strain>
    </source>
</reference>
<dbReference type="Proteomes" id="UP000011087">
    <property type="component" value="Unassembled WGS sequence"/>
</dbReference>
<dbReference type="GeneID" id="17293925"/>
<organism evidence="2">
    <name type="scientific">Guillardia theta (strain CCMP2712)</name>
    <name type="common">Cryptophyte</name>
    <dbReference type="NCBI Taxonomy" id="905079"/>
    <lineage>
        <taxon>Eukaryota</taxon>
        <taxon>Cryptophyceae</taxon>
        <taxon>Pyrenomonadales</taxon>
        <taxon>Geminigeraceae</taxon>
        <taxon>Guillardia</taxon>
    </lineage>
</organism>